<organism evidence="1 2">
    <name type="scientific">Paenibacillus aestuarii</name>
    <dbReference type="NCBI Taxonomy" id="516965"/>
    <lineage>
        <taxon>Bacteria</taxon>
        <taxon>Bacillati</taxon>
        <taxon>Bacillota</taxon>
        <taxon>Bacilli</taxon>
        <taxon>Bacillales</taxon>
        <taxon>Paenibacillaceae</taxon>
        <taxon>Paenibacillus</taxon>
    </lineage>
</organism>
<proteinExistence type="predicted"/>
<comment type="caution">
    <text evidence="1">The sequence shown here is derived from an EMBL/GenBank/DDBJ whole genome shotgun (WGS) entry which is preliminary data.</text>
</comment>
<evidence type="ECO:0000313" key="1">
    <source>
        <dbReference type="EMBL" id="MFC5451735.1"/>
    </source>
</evidence>
<protein>
    <recommendedName>
        <fullName evidence="3">Radical SAM protein</fullName>
    </recommendedName>
</protein>
<name>A0ABW0KE95_9BACL</name>
<gene>
    <name evidence="1" type="ORF">ACFPOG_26395</name>
</gene>
<evidence type="ECO:0008006" key="3">
    <source>
        <dbReference type="Google" id="ProtNLM"/>
    </source>
</evidence>
<dbReference type="RefSeq" id="WP_270880055.1">
    <property type="nucleotide sequence ID" value="NZ_JAQFVF010000027.1"/>
</dbReference>
<dbReference type="EMBL" id="JBHSMJ010000040">
    <property type="protein sequence ID" value="MFC5451735.1"/>
    <property type="molecule type" value="Genomic_DNA"/>
</dbReference>
<sequence length="103" mass="12413">MRYFEFDERLGIHIPKLEDEWENYNSEVRSDILLRWEQIRGIIPDRIHKLEAVIIVKQNQLDQEDDFLTSCRLNSEIADLASTINDLHLWFRVNQDLEAKIHH</sequence>
<evidence type="ECO:0000313" key="2">
    <source>
        <dbReference type="Proteomes" id="UP001596044"/>
    </source>
</evidence>
<accession>A0ABW0KE95</accession>
<keyword evidence="2" id="KW-1185">Reference proteome</keyword>
<dbReference type="Proteomes" id="UP001596044">
    <property type="component" value="Unassembled WGS sequence"/>
</dbReference>
<reference evidence="2" key="1">
    <citation type="journal article" date="2019" name="Int. J. Syst. Evol. Microbiol.">
        <title>The Global Catalogue of Microorganisms (GCM) 10K type strain sequencing project: providing services to taxonomists for standard genome sequencing and annotation.</title>
        <authorList>
            <consortium name="The Broad Institute Genomics Platform"/>
            <consortium name="The Broad Institute Genome Sequencing Center for Infectious Disease"/>
            <person name="Wu L."/>
            <person name="Ma J."/>
        </authorList>
    </citation>
    <scope>NUCLEOTIDE SEQUENCE [LARGE SCALE GENOMIC DNA]</scope>
    <source>
        <strain evidence="2">KACC 11904</strain>
    </source>
</reference>